<evidence type="ECO:0000313" key="3">
    <source>
        <dbReference type="Proteomes" id="UP001255416"/>
    </source>
</evidence>
<dbReference type="InterPro" id="IPR010921">
    <property type="entry name" value="Trp_repressor/repl_initiator"/>
</dbReference>
<reference evidence="3" key="1">
    <citation type="submission" date="2023-05" db="EMBL/GenBank/DDBJ databases">
        <title>Sedimentitalea sp. nov. JM2-8.</title>
        <authorList>
            <person name="Huang J."/>
        </authorList>
    </citation>
    <scope>NUCLEOTIDE SEQUENCE [LARGE SCALE GENOMIC DNA]</scope>
    <source>
        <strain evidence="3">KHS03</strain>
    </source>
</reference>
<dbReference type="SUPFAM" id="SSF48295">
    <property type="entry name" value="TrpR-like"/>
    <property type="match status" value="1"/>
</dbReference>
<dbReference type="Proteomes" id="UP001255416">
    <property type="component" value="Unassembled WGS sequence"/>
</dbReference>
<name>A0ABU3VM06_9RHOB</name>
<keyword evidence="3" id="KW-1185">Reference proteome</keyword>
<feature type="region of interest" description="Disordered" evidence="1">
    <location>
        <begin position="1"/>
        <end position="27"/>
    </location>
</feature>
<dbReference type="EMBL" id="JASMWN010000071">
    <property type="protein sequence ID" value="MDU9007238.1"/>
    <property type="molecule type" value="Genomic_DNA"/>
</dbReference>
<dbReference type="Pfam" id="PF01527">
    <property type="entry name" value="HTH_Tnp_1"/>
    <property type="match status" value="1"/>
</dbReference>
<dbReference type="NCBIfam" id="NF047595">
    <property type="entry name" value="IS66_ISRel24_TnpA"/>
    <property type="match status" value="1"/>
</dbReference>
<accession>A0ABU3VM06</accession>
<sequence length="129" mass="14317">MSSNKPTPRKQAVSNAKTGRRHRSDAEKLKIVKESFEKGCVQAQLARRHGISTSQLWDWRARYKAGLLEDRADFSQVVVTQETPEGVQDQARSAAACPDLVIEVGQCYRFTIPAGFDMDAAARLLRGLA</sequence>
<proteinExistence type="predicted"/>
<evidence type="ECO:0000256" key="1">
    <source>
        <dbReference type="SAM" id="MobiDB-lite"/>
    </source>
</evidence>
<gene>
    <name evidence="2" type="ORF">QO231_25960</name>
</gene>
<feature type="compositionally biased region" description="Polar residues" evidence="1">
    <location>
        <begin position="1"/>
        <end position="17"/>
    </location>
</feature>
<dbReference type="RefSeq" id="WP_316783160.1">
    <property type="nucleotide sequence ID" value="NZ_JASMWN010000071.1"/>
</dbReference>
<comment type="caution">
    <text evidence="2">The sequence shown here is derived from an EMBL/GenBank/DDBJ whole genome shotgun (WGS) entry which is preliminary data.</text>
</comment>
<organism evidence="2 3">
    <name type="scientific">Sedimentitalea todarodis</name>
    <dbReference type="NCBI Taxonomy" id="1631240"/>
    <lineage>
        <taxon>Bacteria</taxon>
        <taxon>Pseudomonadati</taxon>
        <taxon>Pseudomonadota</taxon>
        <taxon>Alphaproteobacteria</taxon>
        <taxon>Rhodobacterales</taxon>
        <taxon>Paracoccaceae</taxon>
        <taxon>Sedimentitalea</taxon>
    </lineage>
</organism>
<evidence type="ECO:0000313" key="2">
    <source>
        <dbReference type="EMBL" id="MDU9007238.1"/>
    </source>
</evidence>
<dbReference type="InterPro" id="IPR002514">
    <property type="entry name" value="Transposase_8"/>
</dbReference>
<protein>
    <submittedName>
        <fullName evidence="2">Transposase</fullName>
    </submittedName>
</protein>